<dbReference type="InterPro" id="IPR008523">
    <property type="entry name" value="DUF805"/>
</dbReference>
<name>A0A1F6T8N1_9PROT</name>
<dbReference type="Proteomes" id="UP000178379">
    <property type="component" value="Unassembled WGS sequence"/>
</dbReference>
<dbReference type="GO" id="GO:0005886">
    <property type="term" value="C:plasma membrane"/>
    <property type="evidence" value="ECO:0007669"/>
    <property type="project" value="TreeGrafter"/>
</dbReference>
<keyword evidence="1" id="KW-0472">Membrane</keyword>
<feature type="transmembrane region" description="Helical" evidence="1">
    <location>
        <begin position="62"/>
        <end position="83"/>
    </location>
</feature>
<dbReference type="PANTHER" id="PTHR34980">
    <property type="entry name" value="INNER MEMBRANE PROTEIN-RELATED-RELATED"/>
    <property type="match status" value="1"/>
</dbReference>
<gene>
    <name evidence="2" type="ORF">A2140_08955</name>
</gene>
<dbReference type="Gene3D" id="3.30.700.10">
    <property type="entry name" value="Glycoprotein, Type 4 Pilin"/>
    <property type="match status" value="1"/>
</dbReference>
<evidence type="ECO:0008006" key="4">
    <source>
        <dbReference type="Google" id="ProtNLM"/>
    </source>
</evidence>
<dbReference type="PANTHER" id="PTHR34980:SF3">
    <property type="entry name" value="BLR8105 PROTEIN"/>
    <property type="match status" value="1"/>
</dbReference>
<proteinExistence type="predicted"/>
<evidence type="ECO:0000256" key="1">
    <source>
        <dbReference type="SAM" id="Phobius"/>
    </source>
</evidence>
<evidence type="ECO:0000313" key="3">
    <source>
        <dbReference type="Proteomes" id="UP000178379"/>
    </source>
</evidence>
<reference evidence="2 3" key="1">
    <citation type="journal article" date="2016" name="Nat. Commun.">
        <title>Thousands of microbial genomes shed light on interconnected biogeochemical processes in an aquifer system.</title>
        <authorList>
            <person name="Anantharaman K."/>
            <person name="Brown C.T."/>
            <person name="Hug L.A."/>
            <person name="Sharon I."/>
            <person name="Castelle C.J."/>
            <person name="Probst A.J."/>
            <person name="Thomas B.C."/>
            <person name="Singh A."/>
            <person name="Wilkins M.J."/>
            <person name="Karaoz U."/>
            <person name="Brodie E.L."/>
            <person name="Williams K.H."/>
            <person name="Hubbard S.S."/>
            <person name="Banfield J.F."/>
        </authorList>
    </citation>
    <scope>NUCLEOTIDE SEQUENCE [LARGE SCALE GENOMIC DNA]</scope>
</reference>
<comment type="caution">
    <text evidence="2">The sequence shown here is derived from an EMBL/GenBank/DDBJ whole genome shotgun (WGS) entry which is preliminary data.</text>
</comment>
<dbReference type="STRING" id="1817756.A2140_08955"/>
<dbReference type="Pfam" id="PF05656">
    <property type="entry name" value="DUF805"/>
    <property type="match status" value="1"/>
</dbReference>
<protein>
    <recommendedName>
        <fullName evidence="4">DUF805 domain-containing protein</fullName>
    </recommendedName>
</protein>
<keyword evidence="1" id="KW-0812">Transmembrane</keyword>
<sequence length="180" mass="19213">MAATQSITDKDQRSKINIFSAAGRLGRVRFIGYSLGITFVFYLFIAAVAGIGSMLPGDMGKLLVGVVGFGGYVAILWVQFLLLIQRSHDFNASGWLSLLIFMPLAVLVFWFVPGTKGDNQYGKPTPPNGAGAILLAALLPVMIIGILAAIAIPAYHDYVKRARAAAAAQQVPVSAEPYAR</sequence>
<feature type="transmembrane region" description="Helical" evidence="1">
    <location>
        <begin position="95"/>
        <end position="112"/>
    </location>
</feature>
<accession>A0A1F6T8N1</accession>
<feature type="transmembrane region" description="Helical" evidence="1">
    <location>
        <begin position="132"/>
        <end position="155"/>
    </location>
</feature>
<evidence type="ECO:0000313" key="2">
    <source>
        <dbReference type="EMBL" id="OGI41436.1"/>
    </source>
</evidence>
<dbReference type="SUPFAM" id="SSF54523">
    <property type="entry name" value="Pili subunits"/>
    <property type="match status" value="1"/>
</dbReference>
<dbReference type="EMBL" id="MFSQ01000012">
    <property type="protein sequence ID" value="OGI41436.1"/>
    <property type="molecule type" value="Genomic_DNA"/>
</dbReference>
<organism evidence="2 3">
    <name type="scientific">Candidatus Muproteobacteria bacterium RBG_16_62_13</name>
    <dbReference type="NCBI Taxonomy" id="1817756"/>
    <lineage>
        <taxon>Bacteria</taxon>
        <taxon>Pseudomonadati</taxon>
        <taxon>Pseudomonadota</taxon>
        <taxon>Candidatus Muproteobacteria</taxon>
    </lineage>
</organism>
<keyword evidence="1" id="KW-1133">Transmembrane helix</keyword>
<dbReference type="InterPro" id="IPR045584">
    <property type="entry name" value="Pilin-like"/>
</dbReference>
<feature type="transmembrane region" description="Helical" evidence="1">
    <location>
        <begin position="30"/>
        <end position="56"/>
    </location>
</feature>
<dbReference type="AlphaFoldDB" id="A0A1F6T8N1"/>